<protein>
    <submittedName>
        <fullName evidence="1">Chemotaxis protein</fullName>
    </submittedName>
</protein>
<dbReference type="EMBL" id="VDCW01000152">
    <property type="protein sequence ID" value="TNF64200.1"/>
    <property type="molecule type" value="Genomic_DNA"/>
</dbReference>
<dbReference type="Proteomes" id="UP000308186">
    <property type="component" value="Unassembled WGS sequence"/>
</dbReference>
<reference evidence="1 2" key="1">
    <citation type="submission" date="2019-06" db="EMBL/GenBank/DDBJ databases">
        <title>Genome Announcement To Ensure Probiotic Safety of Streptococcus salivarius UBSS01.</title>
        <authorList>
            <person name="Sulthana A."/>
            <person name="Lakshmi S.G."/>
            <person name="Madempudi R.S."/>
        </authorList>
    </citation>
    <scope>NUCLEOTIDE SEQUENCE [LARGE SCALE GENOMIC DNA]</scope>
    <source>
        <strain evidence="1 2">UBSS01</strain>
    </source>
</reference>
<evidence type="ECO:0000313" key="1">
    <source>
        <dbReference type="EMBL" id="TNF64200.1"/>
    </source>
</evidence>
<dbReference type="AlphaFoldDB" id="A0AAX2UZ02"/>
<name>A0AAX2UZ02_STRSL</name>
<feature type="non-terminal residue" evidence="1">
    <location>
        <position position="1"/>
    </location>
</feature>
<accession>A0AAX2UZ02</accession>
<gene>
    <name evidence="1" type="ORF">FBF48_11030</name>
</gene>
<proteinExistence type="predicted"/>
<sequence length="44" mass="5065">KQNMGQINDATNEQAQLVQDFSEIIEELTLLSREMKGFMHNALK</sequence>
<organism evidence="1 2">
    <name type="scientific">Streptococcus salivarius</name>
    <dbReference type="NCBI Taxonomy" id="1304"/>
    <lineage>
        <taxon>Bacteria</taxon>
        <taxon>Bacillati</taxon>
        <taxon>Bacillota</taxon>
        <taxon>Bacilli</taxon>
        <taxon>Lactobacillales</taxon>
        <taxon>Streptococcaceae</taxon>
        <taxon>Streptococcus</taxon>
    </lineage>
</organism>
<evidence type="ECO:0000313" key="2">
    <source>
        <dbReference type="Proteomes" id="UP000308186"/>
    </source>
</evidence>
<comment type="caution">
    <text evidence="1">The sequence shown here is derived from an EMBL/GenBank/DDBJ whole genome shotgun (WGS) entry which is preliminary data.</text>
</comment>